<comment type="caution">
    <text evidence="1">The sequence shown here is derived from an EMBL/GenBank/DDBJ whole genome shotgun (WGS) entry which is preliminary data.</text>
</comment>
<dbReference type="NCBIfam" id="TIGR03373">
    <property type="entry name" value="VI_minor_4"/>
    <property type="match status" value="1"/>
</dbReference>
<dbReference type="InterPro" id="IPR017748">
    <property type="entry name" value="TagF"/>
</dbReference>
<dbReference type="Gene3D" id="3.40.1730.10">
    <property type="entry name" value="pa0076 domain"/>
    <property type="match status" value="1"/>
</dbReference>
<sequence>MPDALPLTGLYGKVPAHGDFVRRRLPTSFVGPWDAWLQQGMAEARERLGDRWTAVWDDAPPWRFALPAGACGPDAVAGVMLSSEDMVGRRFPITLAAILPPDGALPAPGWFAALEAAAIAGRAGRLDADGLAAAIPAPDAELSDVVASWPLLEAIDPPPAAPTDAEGFGQAWAAAAMPAADSAVAAAADDVIGLLGGGATAPEEMLGLLAGTDMPAASGDVLGTDTDGANRAAGDDDVLGLLMGSASVAPAASQDPAASDGTLAFLLGEGAGATESPAALLPGGASDAVEPGPADPLAALIASGASPLIAEPIEVASPTSPIQDVVDRLPAEAVPPPLAAPTEVPAAPPEGGWWTGGGRRLPPAVRPIAALLPPAEFVRLLEADA</sequence>
<gene>
    <name evidence="1" type="primary">tagF</name>
    <name evidence="1" type="ORF">KPL78_24045</name>
</gene>
<reference evidence="1 2" key="1">
    <citation type="submission" date="2021-07" db="EMBL/GenBank/DDBJ databases">
        <authorList>
            <person name="So Y."/>
        </authorList>
    </citation>
    <scope>NUCLEOTIDE SEQUENCE [LARGE SCALE GENOMIC DNA]</scope>
    <source>
        <strain evidence="1 2">HJA6</strain>
    </source>
</reference>
<dbReference type="RefSeq" id="WP_219765518.1">
    <property type="nucleotide sequence ID" value="NZ_JAHYBZ010000009.1"/>
</dbReference>
<organism evidence="1 2">
    <name type="scientific">Roseomonas alba</name>
    <dbReference type="NCBI Taxonomy" id="2846776"/>
    <lineage>
        <taxon>Bacteria</taxon>
        <taxon>Pseudomonadati</taxon>
        <taxon>Pseudomonadota</taxon>
        <taxon>Alphaproteobacteria</taxon>
        <taxon>Acetobacterales</taxon>
        <taxon>Roseomonadaceae</taxon>
        <taxon>Roseomonas</taxon>
    </lineage>
</organism>
<proteinExistence type="predicted"/>
<dbReference type="Pfam" id="PF09867">
    <property type="entry name" value="TagF_N"/>
    <property type="match status" value="1"/>
</dbReference>
<protein>
    <submittedName>
        <fullName evidence="1">Type VI secretion system-associated protein TagF</fullName>
    </submittedName>
</protein>
<dbReference type="EMBL" id="JAHYBZ010000009">
    <property type="protein sequence ID" value="MBW6400952.1"/>
    <property type="molecule type" value="Genomic_DNA"/>
</dbReference>
<keyword evidence="2" id="KW-1185">Reference proteome</keyword>
<dbReference type="Proteomes" id="UP001196565">
    <property type="component" value="Unassembled WGS sequence"/>
</dbReference>
<evidence type="ECO:0000313" key="1">
    <source>
        <dbReference type="EMBL" id="MBW6400952.1"/>
    </source>
</evidence>
<name>A0ABS7AGU2_9PROT</name>
<accession>A0ABS7AGU2</accession>
<evidence type="ECO:0000313" key="2">
    <source>
        <dbReference type="Proteomes" id="UP001196565"/>
    </source>
</evidence>
<dbReference type="InterPro" id="IPR038225">
    <property type="entry name" value="TagF_sf"/>
</dbReference>